<dbReference type="PANTHER" id="PTHR24221:SF654">
    <property type="entry name" value="ATP-BINDING CASSETTE SUB-FAMILY B MEMBER 6"/>
    <property type="match status" value="1"/>
</dbReference>
<dbReference type="Gene3D" id="3.40.50.300">
    <property type="entry name" value="P-loop containing nucleotide triphosphate hydrolases"/>
    <property type="match status" value="1"/>
</dbReference>
<sequence>MAIVGENGSGKSTLPRLITGILLADKGTASWDGIDLSHADSHTVWALTGLVPQNFARWPLHVRENVTLGRPRTADDGSVGEATDAVGMRNAVEDLHHGLDMLLARELWGGVELSGGPFQRNACSRALYRRPSLLIMDEPAGEGQLVEAEAGPGAVGDPCHALDERPGARQRRHTGYGRSSDSSASSSRPGVSAESMSASLSSAGAKRSPGRAPSIVSSCGVRA</sequence>
<dbReference type="InterPro" id="IPR039421">
    <property type="entry name" value="Type_1_exporter"/>
</dbReference>
<organism evidence="3 4">
    <name type="scientific">Streptomyces violascens</name>
    <dbReference type="NCBI Taxonomy" id="67381"/>
    <lineage>
        <taxon>Bacteria</taxon>
        <taxon>Bacillati</taxon>
        <taxon>Actinomycetota</taxon>
        <taxon>Actinomycetes</taxon>
        <taxon>Kitasatosporales</taxon>
        <taxon>Streptomycetaceae</taxon>
        <taxon>Streptomyces</taxon>
    </lineage>
</organism>
<evidence type="ECO:0000313" key="4">
    <source>
        <dbReference type="Proteomes" id="UP001050808"/>
    </source>
</evidence>
<dbReference type="InterPro" id="IPR003439">
    <property type="entry name" value="ABC_transporter-like_ATP-bd"/>
</dbReference>
<dbReference type="InterPro" id="IPR027417">
    <property type="entry name" value="P-loop_NTPase"/>
</dbReference>
<evidence type="ECO:0000259" key="2">
    <source>
        <dbReference type="Pfam" id="PF00005"/>
    </source>
</evidence>
<feature type="compositionally biased region" description="Low complexity" evidence="1">
    <location>
        <begin position="179"/>
        <end position="205"/>
    </location>
</feature>
<evidence type="ECO:0000313" key="3">
    <source>
        <dbReference type="EMBL" id="GHI40270.1"/>
    </source>
</evidence>
<dbReference type="Proteomes" id="UP001050808">
    <property type="component" value="Unassembled WGS sequence"/>
</dbReference>
<evidence type="ECO:0000256" key="1">
    <source>
        <dbReference type="SAM" id="MobiDB-lite"/>
    </source>
</evidence>
<dbReference type="SUPFAM" id="SSF52540">
    <property type="entry name" value="P-loop containing nucleoside triphosphate hydrolases"/>
    <property type="match status" value="1"/>
</dbReference>
<protein>
    <recommendedName>
        <fullName evidence="2">ABC transporter domain-containing protein</fullName>
    </recommendedName>
</protein>
<dbReference type="PANTHER" id="PTHR24221">
    <property type="entry name" value="ATP-BINDING CASSETTE SUB-FAMILY B"/>
    <property type="match status" value="1"/>
</dbReference>
<accession>A0ABQ3QSL7</accession>
<keyword evidence="4" id="KW-1185">Reference proteome</keyword>
<feature type="region of interest" description="Disordered" evidence="1">
    <location>
        <begin position="149"/>
        <end position="223"/>
    </location>
</feature>
<proteinExistence type="predicted"/>
<gene>
    <name evidence="3" type="ORF">Sviol_46780</name>
</gene>
<dbReference type="EMBL" id="BNDY01000017">
    <property type="protein sequence ID" value="GHI40270.1"/>
    <property type="molecule type" value="Genomic_DNA"/>
</dbReference>
<reference evidence="3" key="1">
    <citation type="submission" date="2024-05" db="EMBL/GenBank/DDBJ databases">
        <title>Whole genome shotgun sequence of Streptomyces violascens NBRC 12920.</title>
        <authorList>
            <person name="Komaki H."/>
            <person name="Tamura T."/>
        </authorList>
    </citation>
    <scope>NUCLEOTIDE SEQUENCE</scope>
    <source>
        <strain evidence="3">NBRC 12920</strain>
    </source>
</reference>
<feature type="domain" description="ABC transporter" evidence="2">
    <location>
        <begin position="1"/>
        <end position="140"/>
    </location>
</feature>
<name>A0ABQ3QSL7_9ACTN</name>
<dbReference type="Pfam" id="PF00005">
    <property type="entry name" value="ABC_tran"/>
    <property type="match status" value="1"/>
</dbReference>
<comment type="caution">
    <text evidence="3">The sequence shown here is derived from an EMBL/GenBank/DDBJ whole genome shotgun (WGS) entry which is preliminary data.</text>
</comment>